<keyword evidence="4" id="KW-0227">DNA damage</keyword>
<keyword evidence="8" id="KW-1185">Reference proteome</keyword>
<dbReference type="GO" id="GO:0032993">
    <property type="term" value="C:protein-DNA complex"/>
    <property type="evidence" value="ECO:0007669"/>
    <property type="project" value="TreeGrafter"/>
</dbReference>
<sequence length="203" mass="23157">MTLILDWQSVLMRDTILASIMEGRPVIQSSARTDIYLSLLSSIISQQLSTKVANIIKNRFLNLFPEQYPYPELLQALPDDTLRSVGLSYQKLNYIRNVAAFKETGQLEHAFVNALEDEALIAHLTQIKGVGRWTVEMILMFALDRPDVFPVLDLGIQNAMKKAYGLEATGKTLFAQMREIAENWRPYRSIACKYLWQSLDVSQ</sequence>
<dbReference type="GO" id="GO:0006307">
    <property type="term" value="P:DNA alkylation repair"/>
    <property type="evidence" value="ECO:0007669"/>
    <property type="project" value="TreeGrafter"/>
</dbReference>
<feature type="domain" description="HhH-GPD" evidence="6">
    <location>
        <begin position="44"/>
        <end position="200"/>
    </location>
</feature>
<dbReference type="GO" id="GO:0005737">
    <property type="term" value="C:cytoplasm"/>
    <property type="evidence" value="ECO:0007669"/>
    <property type="project" value="TreeGrafter"/>
</dbReference>
<dbReference type="Proteomes" id="UP000240357">
    <property type="component" value="Unassembled WGS sequence"/>
</dbReference>
<evidence type="ECO:0000256" key="4">
    <source>
        <dbReference type="ARBA" id="ARBA00022763"/>
    </source>
</evidence>
<name>A0A2T2YBN2_9BACT</name>
<keyword evidence="5" id="KW-0234">DNA repair</keyword>
<accession>A0A2T2YBN2</accession>
<dbReference type="EC" id="3.2.2.21" evidence="3"/>
<evidence type="ECO:0000313" key="7">
    <source>
        <dbReference type="EMBL" id="PSR52896.1"/>
    </source>
</evidence>
<dbReference type="InterPro" id="IPR003265">
    <property type="entry name" value="HhH-GPD_domain"/>
</dbReference>
<gene>
    <name evidence="7" type="ORF">AHMF7605_04825</name>
</gene>
<comment type="caution">
    <text evidence="7">The sequence shown here is derived from an EMBL/GenBank/DDBJ whole genome shotgun (WGS) entry which is preliminary data.</text>
</comment>
<dbReference type="GO" id="GO:0032131">
    <property type="term" value="F:alkylated DNA binding"/>
    <property type="evidence" value="ECO:0007669"/>
    <property type="project" value="TreeGrafter"/>
</dbReference>
<protein>
    <recommendedName>
        <fullName evidence="3">DNA-3-methyladenine glycosylase II</fullName>
        <ecNumber evidence="3">3.2.2.21</ecNumber>
    </recommendedName>
</protein>
<dbReference type="RefSeq" id="WP_106926976.1">
    <property type="nucleotide sequence ID" value="NZ_PYFT01000001.1"/>
</dbReference>
<dbReference type="Pfam" id="PF00730">
    <property type="entry name" value="HhH-GPD"/>
    <property type="match status" value="1"/>
</dbReference>
<evidence type="ECO:0000256" key="1">
    <source>
        <dbReference type="ARBA" id="ARBA00000086"/>
    </source>
</evidence>
<dbReference type="Gene3D" id="1.10.1670.40">
    <property type="match status" value="1"/>
</dbReference>
<dbReference type="OrthoDB" id="9785929at2"/>
<dbReference type="GO" id="GO:0006285">
    <property type="term" value="P:base-excision repair, AP site formation"/>
    <property type="evidence" value="ECO:0007669"/>
    <property type="project" value="TreeGrafter"/>
</dbReference>
<dbReference type="InterPro" id="IPR011257">
    <property type="entry name" value="DNA_glycosylase"/>
</dbReference>
<dbReference type="Gene3D" id="1.10.340.30">
    <property type="entry name" value="Hypothetical protein, domain 2"/>
    <property type="match status" value="1"/>
</dbReference>
<dbReference type="AlphaFoldDB" id="A0A2T2YBN2"/>
<dbReference type="InterPro" id="IPR051912">
    <property type="entry name" value="Alkylbase_DNA_Glycosylase/TA"/>
</dbReference>
<reference evidence="7 8" key="1">
    <citation type="submission" date="2018-03" db="EMBL/GenBank/DDBJ databases">
        <title>Adhaeribacter sp. HMF7605 Genome sequencing and assembly.</title>
        <authorList>
            <person name="Kang H."/>
            <person name="Kang J."/>
            <person name="Cha I."/>
            <person name="Kim H."/>
            <person name="Joh K."/>
        </authorList>
    </citation>
    <scope>NUCLEOTIDE SEQUENCE [LARGE SCALE GENOMIC DNA]</scope>
    <source>
        <strain evidence="7 8">HMF7605</strain>
    </source>
</reference>
<dbReference type="GO" id="GO:0008725">
    <property type="term" value="F:DNA-3-methyladenine glycosylase activity"/>
    <property type="evidence" value="ECO:0007669"/>
    <property type="project" value="TreeGrafter"/>
</dbReference>
<dbReference type="FunFam" id="1.10.340.30:FF:000004">
    <property type="entry name" value="DNA-3-methyladenine glycosylase II"/>
    <property type="match status" value="1"/>
</dbReference>
<comment type="catalytic activity">
    <reaction evidence="1">
        <text>Hydrolysis of alkylated DNA, releasing 3-methyladenine, 3-methylguanine, 7-methylguanine and 7-methyladenine.</text>
        <dbReference type="EC" id="3.2.2.21"/>
    </reaction>
</comment>
<comment type="similarity">
    <text evidence="2">Belongs to the alkylbase DNA glycosidase AlkA family.</text>
</comment>
<organism evidence="7 8">
    <name type="scientific">Adhaeribacter arboris</name>
    <dbReference type="NCBI Taxonomy" id="2072846"/>
    <lineage>
        <taxon>Bacteria</taxon>
        <taxon>Pseudomonadati</taxon>
        <taxon>Bacteroidota</taxon>
        <taxon>Cytophagia</taxon>
        <taxon>Cytophagales</taxon>
        <taxon>Hymenobacteraceae</taxon>
        <taxon>Adhaeribacter</taxon>
    </lineage>
</organism>
<proteinExistence type="inferred from homology"/>
<evidence type="ECO:0000313" key="8">
    <source>
        <dbReference type="Proteomes" id="UP000240357"/>
    </source>
</evidence>
<evidence type="ECO:0000259" key="6">
    <source>
        <dbReference type="SMART" id="SM00478"/>
    </source>
</evidence>
<evidence type="ECO:0000256" key="5">
    <source>
        <dbReference type="ARBA" id="ARBA00023204"/>
    </source>
</evidence>
<evidence type="ECO:0000256" key="3">
    <source>
        <dbReference type="ARBA" id="ARBA00012000"/>
    </source>
</evidence>
<evidence type="ECO:0000256" key="2">
    <source>
        <dbReference type="ARBA" id="ARBA00010817"/>
    </source>
</evidence>
<dbReference type="SUPFAM" id="SSF48150">
    <property type="entry name" value="DNA-glycosylase"/>
    <property type="match status" value="1"/>
</dbReference>
<dbReference type="PANTHER" id="PTHR43003">
    <property type="entry name" value="DNA-3-METHYLADENINE GLYCOSYLASE"/>
    <property type="match status" value="1"/>
</dbReference>
<dbReference type="SMART" id="SM00478">
    <property type="entry name" value="ENDO3c"/>
    <property type="match status" value="1"/>
</dbReference>
<dbReference type="GO" id="GO:0043916">
    <property type="term" value="F:DNA-7-methylguanine glycosylase activity"/>
    <property type="evidence" value="ECO:0007669"/>
    <property type="project" value="TreeGrafter"/>
</dbReference>
<dbReference type="CDD" id="cd00056">
    <property type="entry name" value="ENDO3c"/>
    <property type="match status" value="1"/>
</dbReference>
<dbReference type="EMBL" id="PYFT01000001">
    <property type="protein sequence ID" value="PSR52896.1"/>
    <property type="molecule type" value="Genomic_DNA"/>
</dbReference>
<dbReference type="PANTHER" id="PTHR43003:SF5">
    <property type="entry name" value="DNA-3-METHYLADENINE GLYCOSYLASE"/>
    <property type="match status" value="1"/>
</dbReference>